<keyword evidence="3" id="KW-1185">Reference proteome</keyword>
<comment type="caution">
    <text evidence="2">The sequence shown here is derived from an EMBL/GenBank/DDBJ whole genome shotgun (WGS) entry which is preliminary data.</text>
</comment>
<dbReference type="AlphaFoldDB" id="A0A9Q1G1I0"/>
<name>A0A9Q1G1I0_SYNKA</name>
<feature type="region of interest" description="Disordered" evidence="1">
    <location>
        <begin position="33"/>
        <end position="59"/>
    </location>
</feature>
<organism evidence="2 3">
    <name type="scientific">Synaphobranchus kaupii</name>
    <name type="common">Kaup's arrowtooth eel</name>
    <dbReference type="NCBI Taxonomy" id="118154"/>
    <lineage>
        <taxon>Eukaryota</taxon>
        <taxon>Metazoa</taxon>
        <taxon>Chordata</taxon>
        <taxon>Craniata</taxon>
        <taxon>Vertebrata</taxon>
        <taxon>Euteleostomi</taxon>
        <taxon>Actinopterygii</taxon>
        <taxon>Neopterygii</taxon>
        <taxon>Teleostei</taxon>
        <taxon>Anguilliformes</taxon>
        <taxon>Synaphobranchidae</taxon>
        <taxon>Synaphobranchus</taxon>
    </lineage>
</organism>
<evidence type="ECO:0000313" key="3">
    <source>
        <dbReference type="Proteomes" id="UP001152622"/>
    </source>
</evidence>
<accession>A0A9Q1G1I0</accession>
<reference evidence="2" key="1">
    <citation type="journal article" date="2023" name="Science">
        <title>Genome structures resolve the early diversification of teleost fishes.</title>
        <authorList>
            <person name="Parey E."/>
            <person name="Louis A."/>
            <person name="Montfort J."/>
            <person name="Bouchez O."/>
            <person name="Roques C."/>
            <person name="Iampietro C."/>
            <person name="Lluch J."/>
            <person name="Castinel A."/>
            <person name="Donnadieu C."/>
            <person name="Desvignes T."/>
            <person name="Floi Bucao C."/>
            <person name="Jouanno E."/>
            <person name="Wen M."/>
            <person name="Mejri S."/>
            <person name="Dirks R."/>
            <person name="Jansen H."/>
            <person name="Henkel C."/>
            <person name="Chen W.J."/>
            <person name="Zahm M."/>
            <person name="Cabau C."/>
            <person name="Klopp C."/>
            <person name="Thompson A.W."/>
            <person name="Robinson-Rechavi M."/>
            <person name="Braasch I."/>
            <person name="Lecointre G."/>
            <person name="Bobe J."/>
            <person name="Postlethwait J.H."/>
            <person name="Berthelot C."/>
            <person name="Roest Crollius H."/>
            <person name="Guiguen Y."/>
        </authorList>
    </citation>
    <scope>NUCLEOTIDE SEQUENCE</scope>
    <source>
        <strain evidence="2">WJC10195</strain>
    </source>
</reference>
<proteinExistence type="predicted"/>
<evidence type="ECO:0000313" key="2">
    <source>
        <dbReference type="EMBL" id="KAJ8371287.1"/>
    </source>
</evidence>
<gene>
    <name evidence="2" type="ORF">SKAU_G00113150</name>
</gene>
<evidence type="ECO:0000256" key="1">
    <source>
        <dbReference type="SAM" id="MobiDB-lite"/>
    </source>
</evidence>
<dbReference type="Proteomes" id="UP001152622">
    <property type="component" value="Chromosome 3"/>
</dbReference>
<protein>
    <submittedName>
        <fullName evidence="2">Uncharacterized protein</fullName>
    </submittedName>
</protein>
<dbReference type="EMBL" id="JAINUF010000003">
    <property type="protein sequence ID" value="KAJ8371287.1"/>
    <property type="molecule type" value="Genomic_DNA"/>
</dbReference>
<sequence length="285" mass="30636">MDSRSALTLLDPTAAAPFWGHINRQWSHMCRSPSLPNNEGTSRRAIRNKSSVGRSSDGLAKKPFSQSLLQSGAWRLASAWRFRLGLGLERDFGQRPLLAGGLKRANGSRDSGWSSRCSEPPCLHGNGGDVHREAGGACRSAVYSARASHNQIRAPAHCLTSMFITISLFQFAPGAGGIPGTASRTGRRSRSSIRHIHGAAVQYVRGPGKCQPSRCRPAFPSPDHAEDHRVHGTPPEPCLHMILIKAARVRVSLPANSARSLHSGSGIPVPPGSGCGFRHVRARRC</sequence>